<proteinExistence type="predicted"/>
<reference evidence="1" key="1">
    <citation type="submission" date="2020-07" db="EMBL/GenBank/DDBJ databases">
        <title>Multicomponent nature underlies the extraordinary mechanical properties of spider dragline silk.</title>
        <authorList>
            <person name="Kono N."/>
            <person name="Nakamura H."/>
            <person name="Mori M."/>
            <person name="Yoshida Y."/>
            <person name="Ohtoshi R."/>
            <person name="Malay A.D."/>
            <person name="Moran D.A.P."/>
            <person name="Tomita M."/>
            <person name="Numata K."/>
            <person name="Arakawa K."/>
        </authorList>
    </citation>
    <scope>NUCLEOTIDE SEQUENCE</scope>
</reference>
<evidence type="ECO:0000313" key="2">
    <source>
        <dbReference type="Proteomes" id="UP000887116"/>
    </source>
</evidence>
<gene>
    <name evidence="1" type="primary">NCL1_30668</name>
    <name evidence="1" type="ORF">TNCT_177531</name>
</gene>
<dbReference type="Proteomes" id="UP000887116">
    <property type="component" value="Unassembled WGS sequence"/>
</dbReference>
<comment type="caution">
    <text evidence="1">The sequence shown here is derived from an EMBL/GenBank/DDBJ whole genome shotgun (WGS) entry which is preliminary data.</text>
</comment>
<accession>A0A8X6KU40</accession>
<dbReference type="OrthoDB" id="6435956at2759"/>
<name>A0A8X6KU40_TRICU</name>
<dbReference type="AlphaFoldDB" id="A0A8X6KU40"/>
<evidence type="ECO:0000313" key="1">
    <source>
        <dbReference type="EMBL" id="GFQ84181.1"/>
    </source>
</evidence>
<dbReference type="EMBL" id="BMAO01032731">
    <property type="protein sequence ID" value="GFQ84181.1"/>
    <property type="molecule type" value="Genomic_DNA"/>
</dbReference>
<organism evidence="1 2">
    <name type="scientific">Trichonephila clavata</name>
    <name type="common">Joro spider</name>
    <name type="synonym">Nephila clavata</name>
    <dbReference type="NCBI Taxonomy" id="2740835"/>
    <lineage>
        <taxon>Eukaryota</taxon>
        <taxon>Metazoa</taxon>
        <taxon>Ecdysozoa</taxon>
        <taxon>Arthropoda</taxon>
        <taxon>Chelicerata</taxon>
        <taxon>Arachnida</taxon>
        <taxon>Araneae</taxon>
        <taxon>Araneomorphae</taxon>
        <taxon>Entelegynae</taxon>
        <taxon>Araneoidea</taxon>
        <taxon>Nephilidae</taxon>
        <taxon>Trichonephila</taxon>
    </lineage>
</organism>
<keyword evidence="2" id="KW-1185">Reference proteome</keyword>
<protein>
    <submittedName>
        <fullName evidence="1">Uncharacterized protein</fullName>
    </submittedName>
</protein>
<sequence length="367" mass="40824">MEFKFNNPFNTFSYDDPDDSGKAVVSDSSTVNAPVENSSSNLKLCRSIPFYREAILRKNVKRYFRCQSYGHGTASCRGVVTCNKCSSTEHASEACTTEQRKCANCKGEHVAYSKICTKWQQENEIQRIKVLENLSYSEAKKRVVNILPPRTSSSYANAVVTNTKSKKDTATQTDIGTQTEISNIETPTNIDNLTSESHKNSPIAQKPITNNLIEQETTLSPPETSFTDLESLNLDKRSPETLHLSVPSDSEVLMEIDKISTKRPATGNVQEAAKLLKPSIRIESGGIQTTKELEDVMLFDLTFSVLGNPLGCDYFPVVISYATPIPCATLRQPRWKFDQADWETFRTQADITEEMVSSGSIDEAVSL</sequence>